<feature type="transmembrane region" description="Helical" evidence="1">
    <location>
        <begin position="269"/>
        <end position="291"/>
    </location>
</feature>
<evidence type="ECO:0000313" key="2">
    <source>
        <dbReference type="EMBL" id="MBE9460665.1"/>
    </source>
</evidence>
<proteinExistence type="predicted"/>
<feature type="transmembrane region" description="Helical" evidence="1">
    <location>
        <begin position="174"/>
        <end position="189"/>
    </location>
</feature>
<dbReference type="Pfam" id="PF19528">
    <property type="entry name" value="DUF6056"/>
    <property type="match status" value="1"/>
</dbReference>
<dbReference type="Proteomes" id="UP000634134">
    <property type="component" value="Unassembled WGS sequence"/>
</dbReference>
<reference evidence="3" key="1">
    <citation type="submission" date="2023-07" db="EMBL/GenBank/DDBJ databases">
        <title>Dyadobacter sp. nov 'subterranea' isolated from contaminted grondwater.</title>
        <authorList>
            <person name="Szabo I."/>
            <person name="Al-Omari J."/>
            <person name="Szerdahelyi S.G."/>
            <person name="Rado J."/>
        </authorList>
    </citation>
    <scope>NUCLEOTIDE SEQUENCE [LARGE SCALE GENOMIC DNA]</scope>
    <source>
        <strain evidence="3">UP-52</strain>
    </source>
</reference>
<accession>A0ABR9W5C9</accession>
<feature type="transmembrane region" description="Helical" evidence="1">
    <location>
        <begin position="303"/>
        <end position="325"/>
    </location>
</feature>
<keyword evidence="1" id="KW-1133">Transmembrane helix</keyword>
<gene>
    <name evidence="2" type="ORF">IEE83_02115</name>
</gene>
<evidence type="ECO:0000256" key="1">
    <source>
        <dbReference type="SAM" id="Phobius"/>
    </source>
</evidence>
<feature type="transmembrane region" description="Helical" evidence="1">
    <location>
        <begin position="116"/>
        <end position="134"/>
    </location>
</feature>
<keyword evidence="3" id="KW-1185">Reference proteome</keyword>
<sequence>MNRFYKKYRTVGNSINMLLLLSVLIPLLALSYFNHPSPADDYCYIDTVFKYSWLEAMNFYYSGWTGRYFGIFLNHSNPLIVHSIIGFKIWPVVLLSGFIFAFYSLFRHLTPTLSRAAHLGFAGVVFFLYILKMPSIVEGFYWMAAFVTYTVPNILTLFWVCVVLDWYRQDTKKMLLATLANFFVFAIIGSSETNLLIIFLLVAALWFYRIIFHRKIDGLMISLLIVTILSGYFLFSSPGNAARMGGNPMGGNVVFSVVSSFKKLAELSIGWITKTPLLIFSLAWLIVLSKISVGARNYFSMPVWFAVALYIGILAAQIVPSYFGVGIDPTPRVINCVYLFFLIGWFYVIGVVFHYFHQRYTGEFRLSFLRYGVLYSLLVLSIAFSFFRSANVKMIYSDLLRGKAAAFSRETNERYALIQNSKDAIVYLPPIKTRPISLYYDDITTNRGHWWNKCMAGYFGKEAIIMKETK</sequence>
<dbReference type="EMBL" id="JACYGY010000001">
    <property type="protein sequence ID" value="MBE9460665.1"/>
    <property type="molecule type" value="Genomic_DNA"/>
</dbReference>
<comment type="caution">
    <text evidence="2">The sequence shown here is derived from an EMBL/GenBank/DDBJ whole genome shotgun (WGS) entry which is preliminary data.</text>
</comment>
<keyword evidence="1" id="KW-0472">Membrane</keyword>
<feature type="transmembrane region" description="Helical" evidence="1">
    <location>
        <begin position="140"/>
        <end position="167"/>
    </location>
</feature>
<keyword evidence="1" id="KW-0812">Transmembrane</keyword>
<feature type="transmembrane region" description="Helical" evidence="1">
    <location>
        <begin position="195"/>
        <end position="212"/>
    </location>
</feature>
<feature type="transmembrane region" description="Helical" evidence="1">
    <location>
        <begin position="219"/>
        <end position="235"/>
    </location>
</feature>
<dbReference type="InterPro" id="IPR045691">
    <property type="entry name" value="DUF6056"/>
</dbReference>
<feature type="transmembrane region" description="Helical" evidence="1">
    <location>
        <begin position="368"/>
        <end position="387"/>
    </location>
</feature>
<protein>
    <submittedName>
        <fullName evidence="2">Uncharacterized protein</fullName>
    </submittedName>
</protein>
<feature type="transmembrane region" description="Helical" evidence="1">
    <location>
        <begin position="337"/>
        <end position="356"/>
    </location>
</feature>
<feature type="transmembrane region" description="Helical" evidence="1">
    <location>
        <begin position="79"/>
        <end position="104"/>
    </location>
</feature>
<name>A0ABR9W5C9_9BACT</name>
<evidence type="ECO:0000313" key="3">
    <source>
        <dbReference type="Proteomes" id="UP000634134"/>
    </source>
</evidence>
<organism evidence="2 3">
    <name type="scientific">Dyadobacter subterraneus</name>
    <dbReference type="NCBI Taxonomy" id="2773304"/>
    <lineage>
        <taxon>Bacteria</taxon>
        <taxon>Pseudomonadati</taxon>
        <taxon>Bacteroidota</taxon>
        <taxon>Cytophagia</taxon>
        <taxon>Cytophagales</taxon>
        <taxon>Spirosomataceae</taxon>
        <taxon>Dyadobacter</taxon>
    </lineage>
</organism>